<dbReference type="Pfam" id="PF00118">
    <property type="entry name" value="Cpn60_TCP1"/>
    <property type="match status" value="1"/>
</dbReference>
<dbReference type="FunFam" id="1.10.560.10:FF:000073">
    <property type="entry name" value="T-complex protein 1 subunit gamma"/>
    <property type="match status" value="1"/>
</dbReference>
<evidence type="ECO:0000256" key="7">
    <source>
        <dbReference type="ARBA" id="ARBA00022840"/>
    </source>
</evidence>
<dbReference type="Gene3D" id="3.30.260.10">
    <property type="entry name" value="TCP-1-like chaperonin intermediate domain"/>
    <property type="match status" value="1"/>
</dbReference>
<feature type="compositionally biased region" description="Gly residues" evidence="12">
    <location>
        <begin position="549"/>
        <end position="559"/>
    </location>
</feature>
<dbReference type="SUPFAM" id="SSF48592">
    <property type="entry name" value="GroEL equatorial domain-like"/>
    <property type="match status" value="1"/>
</dbReference>
<reference evidence="13" key="1">
    <citation type="submission" date="2020-11" db="EMBL/GenBank/DDBJ databases">
        <authorList>
            <consortium name="DOE Joint Genome Institute"/>
            <person name="Ahrendt S."/>
            <person name="Riley R."/>
            <person name="Andreopoulos W."/>
            <person name="Labutti K."/>
            <person name="Pangilinan J."/>
            <person name="Ruiz-Duenas F.J."/>
            <person name="Barrasa J.M."/>
            <person name="Sanchez-Garcia M."/>
            <person name="Camarero S."/>
            <person name="Miyauchi S."/>
            <person name="Serrano A."/>
            <person name="Linde D."/>
            <person name="Babiker R."/>
            <person name="Drula E."/>
            <person name="Ayuso-Fernandez I."/>
            <person name="Pacheco R."/>
            <person name="Padilla G."/>
            <person name="Ferreira P."/>
            <person name="Barriuso J."/>
            <person name="Kellner H."/>
            <person name="Castanera R."/>
            <person name="Alfaro M."/>
            <person name="Ramirez L."/>
            <person name="Pisabarro A.G."/>
            <person name="Kuo A."/>
            <person name="Tritt A."/>
            <person name="Lipzen A."/>
            <person name="He G."/>
            <person name="Yan M."/>
            <person name="Ng V."/>
            <person name="Cullen D."/>
            <person name="Martin F."/>
            <person name="Rosso M.-N."/>
            <person name="Henrissat B."/>
            <person name="Hibbett D."/>
            <person name="Martinez A.T."/>
            <person name="Grigoriev I.V."/>
        </authorList>
    </citation>
    <scope>NUCLEOTIDE SEQUENCE</scope>
    <source>
        <strain evidence="13">CIRM-BRFM 674</strain>
    </source>
</reference>
<dbReference type="SUPFAM" id="SSF52029">
    <property type="entry name" value="GroEL apical domain-like"/>
    <property type="match status" value="1"/>
</dbReference>
<dbReference type="InterPro" id="IPR017998">
    <property type="entry name" value="Chaperone_TCP-1"/>
</dbReference>
<dbReference type="InterPro" id="IPR027409">
    <property type="entry name" value="GroEL-like_apical_dom_sf"/>
</dbReference>
<dbReference type="InterPro" id="IPR027413">
    <property type="entry name" value="GROEL-like_equatorial_sf"/>
</dbReference>
<protein>
    <recommendedName>
        <fullName evidence="4 11">T-complex protein 1 subunit gamma</fullName>
    </recommendedName>
</protein>
<dbReference type="GO" id="GO:0005524">
    <property type="term" value="F:ATP binding"/>
    <property type="evidence" value="ECO:0007669"/>
    <property type="project" value="UniProtKB-KW"/>
</dbReference>
<evidence type="ECO:0000256" key="3">
    <source>
        <dbReference type="ARBA" id="ARBA00011531"/>
    </source>
</evidence>
<keyword evidence="14" id="KW-1185">Reference proteome</keyword>
<dbReference type="InterPro" id="IPR002423">
    <property type="entry name" value="Cpn60/GroEL/TCP-1"/>
</dbReference>
<evidence type="ECO:0000256" key="8">
    <source>
        <dbReference type="ARBA" id="ARBA00023186"/>
    </source>
</evidence>
<accession>A0A9P5YNU5</accession>
<dbReference type="Gene3D" id="1.10.560.10">
    <property type="entry name" value="GroEL-like equatorial domain"/>
    <property type="match status" value="1"/>
</dbReference>
<dbReference type="InterPro" id="IPR012719">
    <property type="entry name" value="Chap_CCT_gamma"/>
</dbReference>
<dbReference type="InterPro" id="IPR027410">
    <property type="entry name" value="TCP-1-like_intermed_sf"/>
</dbReference>
<proteinExistence type="inferred from homology"/>
<dbReference type="SUPFAM" id="SSF54849">
    <property type="entry name" value="GroEL-intermediate domain like"/>
    <property type="match status" value="1"/>
</dbReference>
<dbReference type="PROSITE" id="PS00750">
    <property type="entry name" value="TCP1_1"/>
    <property type="match status" value="1"/>
</dbReference>
<keyword evidence="6 10" id="KW-0547">Nucleotide-binding</keyword>
<dbReference type="GO" id="GO:0140662">
    <property type="term" value="F:ATP-dependent protein folding chaperone"/>
    <property type="evidence" value="ECO:0007669"/>
    <property type="project" value="InterPro"/>
</dbReference>
<dbReference type="Proteomes" id="UP000807469">
    <property type="component" value="Unassembled WGS sequence"/>
</dbReference>
<dbReference type="Gene3D" id="3.50.7.10">
    <property type="entry name" value="GroEL"/>
    <property type="match status" value="1"/>
</dbReference>
<dbReference type="PRINTS" id="PR00304">
    <property type="entry name" value="TCOMPLEXTCP1"/>
</dbReference>
<evidence type="ECO:0000256" key="4">
    <source>
        <dbReference type="ARBA" id="ARBA00017187"/>
    </source>
</evidence>
<sequence>MSQTPVFVMNTAPERQSGRKAQISNITAAKTVADVIRTCLGPKAMLKMILDPMGGILLTNDGNAILREIDVAHPAAKNMIELSRTQDEECGDGTTSVIILAGEILAQSLSQLERDIHPVVIIRAYTKALAEALAIVKSISIPIDTSSDKEMLSLIKTSIGTKFSARWSELMCKLALDAVRTVAVEAAKDAGGSLGSAGTGLMTVDIKRYARVEKVPGGAIEDSKVLRGVMLNKDITHPAMRRRIVNPRIVLLDCPLEYKKGESQTNMEFSKENDWARAQEIEEEQVKALVMKILEFKPDLVITEKGVSDLAQHVFTQHNVSALRRVRKSDNNRIALAVGATIVNRIEDLRESDVGTGCGLFEVEKIGDEYFTFLTECTSPKACTILLRGPSKDILNEIDRNLADAMAVARNAVFFPYLAPGGGATEMAVAVGLAKKAKELGGGGEGGIGAMEAGPYRAVADAMEVIPRTLIQNSGGNVIRVLTELRAKHASGENTWGVNGDTGKIVDMREYGLYESASVKIQTLKTAVEAARMLLRVDDVVQAIRKEGGSAGGGEGGGVPPEEMQQE</sequence>
<dbReference type="OrthoDB" id="10248520at2759"/>
<evidence type="ECO:0000256" key="11">
    <source>
        <dbReference type="RuleBase" id="RU004191"/>
    </source>
</evidence>
<evidence type="ECO:0000256" key="12">
    <source>
        <dbReference type="SAM" id="MobiDB-lite"/>
    </source>
</evidence>
<comment type="function">
    <text evidence="9">Molecular chaperone; assists the folding of proteins upon ATP hydrolysis. Known to play a role, in vitro, in the folding of actin and tubulin.</text>
</comment>
<dbReference type="NCBIfam" id="NF041082">
    <property type="entry name" value="thermosome_alpha"/>
    <property type="match status" value="1"/>
</dbReference>
<dbReference type="PROSITE" id="PS00751">
    <property type="entry name" value="TCP1_2"/>
    <property type="match status" value="1"/>
</dbReference>
<dbReference type="GO" id="GO:0051082">
    <property type="term" value="F:unfolded protein binding"/>
    <property type="evidence" value="ECO:0007669"/>
    <property type="project" value="InterPro"/>
</dbReference>
<comment type="subcellular location">
    <subcellularLocation>
        <location evidence="1">Cytoplasm</location>
    </subcellularLocation>
</comment>
<comment type="similarity">
    <text evidence="2 10">Belongs to the TCP-1 chaperonin family.</text>
</comment>
<evidence type="ECO:0000256" key="10">
    <source>
        <dbReference type="RuleBase" id="RU004187"/>
    </source>
</evidence>
<dbReference type="CDD" id="cd03337">
    <property type="entry name" value="TCP1_gamma"/>
    <property type="match status" value="1"/>
</dbReference>
<evidence type="ECO:0000256" key="5">
    <source>
        <dbReference type="ARBA" id="ARBA00022490"/>
    </source>
</evidence>
<comment type="caution">
    <text evidence="13">The sequence shown here is derived from an EMBL/GenBank/DDBJ whole genome shotgun (WGS) entry which is preliminary data.</text>
</comment>
<dbReference type="InterPro" id="IPR002194">
    <property type="entry name" value="Chaperonin_TCP-1_CS"/>
</dbReference>
<dbReference type="InterPro" id="IPR053374">
    <property type="entry name" value="TCP-1_chaperonin"/>
</dbReference>
<evidence type="ECO:0000256" key="1">
    <source>
        <dbReference type="ARBA" id="ARBA00004496"/>
    </source>
</evidence>
<evidence type="ECO:0000256" key="6">
    <source>
        <dbReference type="ARBA" id="ARBA00022741"/>
    </source>
</evidence>
<dbReference type="FunFam" id="3.50.7.10:FF:000005">
    <property type="entry name" value="T-complex protein 1 subunit gamma"/>
    <property type="match status" value="1"/>
</dbReference>
<keyword evidence="5" id="KW-0963">Cytoplasm</keyword>
<dbReference type="GO" id="GO:0016887">
    <property type="term" value="F:ATP hydrolysis activity"/>
    <property type="evidence" value="ECO:0007669"/>
    <property type="project" value="InterPro"/>
</dbReference>
<evidence type="ECO:0000313" key="13">
    <source>
        <dbReference type="EMBL" id="KAF9473208.1"/>
    </source>
</evidence>
<dbReference type="InterPro" id="IPR054827">
    <property type="entry name" value="thermosome_alpha"/>
</dbReference>
<dbReference type="NCBIfam" id="NF041083">
    <property type="entry name" value="thermosome_beta"/>
    <property type="match status" value="1"/>
</dbReference>
<evidence type="ECO:0000256" key="2">
    <source>
        <dbReference type="ARBA" id="ARBA00008020"/>
    </source>
</evidence>
<evidence type="ECO:0000313" key="14">
    <source>
        <dbReference type="Proteomes" id="UP000807469"/>
    </source>
</evidence>
<keyword evidence="7 10" id="KW-0067">ATP-binding</keyword>
<evidence type="ECO:0000256" key="9">
    <source>
        <dbReference type="ARBA" id="ARBA00024677"/>
    </source>
</evidence>
<organism evidence="13 14">
    <name type="scientific">Pholiota conissans</name>
    <dbReference type="NCBI Taxonomy" id="109636"/>
    <lineage>
        <taxon>Eukaryota</taxon>
        <taxon>Fungi</taxon>
        <taxon>Dikarya</taxon>
        <taxon>Basidiomycota</taxon>
        <taxon>Agaricomycotina</taxon>
        <taxon>Agaricomycetes</taxon>
        <taxon>Agaricomycetidae</taxon>
        <taxon>Agaricales</taxon>
        <taxon>Agaricineae</taxon>
        <taxon>Strophariaceae</taxon>
        <taxon>Pholiota</taxon>
    </lineage>
</organism>
<dbReference type="PANTHER" id="PTHR11353">
    <property type="entry name" value="CHAPERONIN"/>
    <property type="match status" value="1"/>
</dbReference>
<keyword evidence="8 10" id="KW-0143">Chaperone</keyword>
<dbReference type="NCBIfam" id="TIGR02344">
    <property type="entry name" value="chap_CCT_gamma"/>
    <property type="match status" value="1"/>
</dbReference>
<name>A0A9P5YNU5_9AGAR</name>
<dbReference type="FunFam" id="1.10.560.10:FF:000085">
    <property type="entry name" value="T-complex protein 1 subunit gamma"/>
    <property type="match status" value="1"/>
</dbReference>
<comment type="subunit">
    <text evidence="3">Heterooligomeric complex of about 850 to 900 kDa that forms two stacked rings, 12 to 16 nm in diameter.</text>
</comment>
<feature type="region of interest" description="Disordered" evidence="12">
    <location>
        <begin position="547"/>
        <end position="567"/>
    </location>
</feature>
<dbReference type="GO" id="GO:0005832">
    <property type="term" value="C:chaperonin-containing T-complex"/>
    <property type="evidence" value="ECO:0007669"/>
    <property type="project" value="UniProtKB-ARBA"/>
</dbReference>
<dbReference type="AlphaFoldDB" id="A0A9P5YNU5"/>
<gene>
    <name evidence="13" type="ORF">BDN70DRAFT_997761</name>
</gene>
<dbReference type="EMBL" id="MU155461">
    <property type="protein sequence ID" value="KAF9473208.1"/>
    <property type="molecule type" value="Genomic_DNA"/>
</dbReference>